<dbReference type="PANTHER" id="PTHR35332">
    <property type="entry name" value="REGULATION OF ENOLASE PROTEIN 1"/>
    <property type="match status" value="1"/>
</dbReference>
<protein>
    <recommendedName>
        <fullName evidence="3">DUF1349 domain-containing protein</fullName>
    </recommendedName>
</protein>
<gene>
    <name evidence="1" type="ORF">SAMN05216529_10127</name>
</gene>
<dbReference type="Pfam" id="PF07081">
    <property type="entry name" value="DUF1349"/>
    <property type="match status" value="1"/>
</dbReference>
<proteinExistence type="predicted"/>
<evidence type="ECO:0000313" key="1">
    <source>
        <dbReference type="EMBL" id="SUQ12120.1"/>
    </source>
</evidence>
<dbReference type="AlphaFoldDB" id="A0A316A2T7"/>
<evidence type="ECO:0000313" key="2">
    <source>
        <dbReference type="Proteomes" id="UP000254051"/>
    </source>
</evidence>
<dbReference type="Gene3D" id="2.60.120.200">
    <property type="match status" value="1"/>
</dbReference>
<dbReference type="OrthoDB" id="9814707at2"/>
<reference evidence="2" key="1">
    <citation type="submission" date="2017-07" db="EMBL/GenBank/DDBJ databases">
        <authorList>
            <person name="Varghese N."/>
            <person name="Submissions S."/>
        </authorList>
    </citation>
    <scope>NUCLEOTIDE SEQUENCE [LARGE SCALE GENOMIC DNA]</scope>
    <source>
        <strain evidence="2">NLAE-zl-C134</strain>
    </source>
</reference>
<dbReference type="SUPFAM" id="SSF49899">
    <property type="entry name" value="Concanavalin A-like lectins/glucanases"/>
    <property type="match status" value="1"/>
</dbReference>
<dbReference type="InterPro" id="IPR009784">
    <property type="entry name" value="DUF1349"/>
</dbReference>
<dbReference type="InterPro" id="IPR013320">
    <property type="entry name" value="ConA-like_dom_sf"/>
</dbReference>
<dbReference type="PANTHER" id="PTHR35332:SF2">
    <property type="entry name" value="REGULATION OF ENOLASE PROTEIN 1"/>
    <property type="match status" value="1"/>
</dbReference>
<sequence length="203" mass="23692">MKVQYENIPWEAGKWTNEPASVKNEDGGLIVTAVHESDYWEKTLYHFCHRNGHALLADMKRTEAMEVTFRLEDFKELYDQAGMMLWYDENHWIKISIEVIDKEPNISIVVTDEYSDCSNFPVPSWKGKSVTFRVSPFEDAVLIRVRTEDSRWMTVRLARFPYEEGMQAGPMICAPVREELQVTFTRWIKTATDVAQHEDPPIV</sequence>
<dbReference type="RefSeq" id="WP_109708209.1">
    <property type="nucleotide sequence ID" value="NZ_QGDS01000001.1"/>
</dbReference>
<keyword evidence="2" id="KW-1185">Reference proteome</keyword>
<name>A0A316A2T7_9FIRM</name>
<organism evidence="1 2">
    <name type="scientific">Faecalicatena contorta</name>
    <dbReference type="NCBI Taxonomy" id="39482"/>
    <lineage>
        <taxon>Bacteria</taxon>
        <taxon>Bacillati</taxon>
        <taxon>Bacillota</taxon>
        <taxon>Clostridia</taxon>
        <taxon>Lachnospirales</taxon>
        <taxon>Lachnospiraceae</taxon>
        <taxon>Faecalicatena</taxon>
    </lineage>
</organism>
<dbReference type="Proteomes" id="UP000254051">
    <property type="component" value="Unassembled WGS sequence"/>
</dbReference>
<dbReference type="EMBL" id="UHJJ01000001">
    <property type="protein sequence ID" value="SUQ12120.1"/>
    <property type="molecule type" value="Genomic_DNA"/>
</dbReference>
<evidence type="ECO:0008006" key="3">
    <source>
        <dbReference type="Google" id="ProtNLM"/>
    </source>
</evidence>
<accession>A0A316A2T7</accession>